<protein>
    <submittedName>
        <fullName evidence="2">Uncharacterized protein</fullName>
    </submittedName>
</protein>
<gene>
    <name evidence="2" type="ORF">MMF98_02150</name>
</gene>
<keyword evidence="3" id="KW-1185">Reference proteome</keyword>
<accession>A0A9X2AKX1</accession>
<evidence type="ECO:0000313" key="2">
    <source>
        <dbReference type="EMBL" id="MCJ0762003.1"/>
    </source>
</evidence>
<dbReference type="Proteomes" id="UP001139447">
    <property type="component" value="Unassembled WGS sequence"/>
</dbReference>
<feature type="region of interest" description="Disordered" evidence="1">
    <location>
        <begin position="281"/>
        <end position="306"/>
    </location>
</feature>
<evidence type="ECO:0000256" key="1">
    <source>
        <dbReference type="SAM" id="MobiDB-lite"/>
    </source>
</evidence>
<evidence type="ECO:0000313" key="3">
    <source>
        <dbReference type="Proteomes" id="UP001139447"/>
    </source>
</evidence>
<dbReference type="AlphaFoldDB" id="A0A9X2AKX1"/>
<reference evidence="2" key="1">
    <citation type="submission" date="2022-03" db="EMBL/GenBank/DDBJ databases">
        <authorList>
            <person name="Woo C.Y."/>
        </authorList>
    </citation>
    <scope>NUCLEOTIDE SEQUENCE</scope>
    <source>
        <strain evidence="2">CYS-02</strain>
    </source>
</reference>
<comment type="caution">
    <text evidence="2">The sequence shown here is derived from an EMBL/GenBank/DDBJ whole genome shotgun (WGS) entry which is preliminary data.</text>
</comment>
<feature type="compositionally biased region" description="Polar residues" evidence="1">
    <location>
        <begin position="292"/>
        <end position="303"/>
    </location>
</feature>
<name>A0A9X2AKX1_9BURK</name>
<sequence length="331" mass="37157">MAGFAPERQTQLAALLASQPAGWPAWRRAKFSEADAWWVEGRGVRLLNGSTLKIPVEHDAADASIQLNLDEIDRPIAFSTPLAPRGFEPKYTFDPASEPSVRTVLQQFEGWLRPLRAQFALGAEILAREDNLRPAVYHVSYRGSMLAVVDLHEWQVGIAPTVRPIDFEQAHWDKRPPAANDIPERFVRISLAQLMWTYAQRTERDVLPQRYRSGPIYFRRSPRVPLRWLKDSQLLLLRELSLAPGSFEVLQQRTALAPVQLARDLASLYFAGSITSTRTSAADEEALRRDGNTLSVPPDTRSSLPGLDSQFIGRSVELPSDLTAPAPLRFD</sequence>
<dbReference type="EMBL" id="JALGBI010000001">
    <property type="protein sequence ID" value="MCJ0762003.1"/>
    <property type="molecule type" value="Genomic_DNA"/>
</dbReference>
<proteinExistence type="predicted"/>
<organism evidence="2 3">
    <name type="scientific">Variovorax terrae</name>
    <dbReference type="NCBI Taxonomy" id="2923278"/>
    <lineage>
        <taxon>Bacteria</taxon>
        <taxon>Pseudomonadati</taxon>
        <taxon>Pseudomonadota</taxon>
        <taxon>Betaproteobacteria</taxon>
        <taxon>Burkholderiales</taxon>
        <taxon>Comamonadaceae</taxon>
        <taxon>Variovorax</taxon>
    </lineage>
</organism>
<dbReference type="RefSeq" id="WP_243303866.1">
    <property type="nucleotide sequence ID" value="NZ_JALGBI010000001.1"/>
</dbReference>